<evidence type="ECO:0000256" key="2">
    <source>
        <dbReference type="PIRSR" id="PIRSR011396-2"/>
    </source>
</evidence>
<dbReference type="Gene3D" id="3.50.50.60">
    <property type="entry name" value="FAD/NAD(P)-binding domain"/>
    <property type="match status" value="1"/>
</dbReference>
<dbReference type="AlphaFoldDB" id="A0A0G9MW67"/>
<feature type="binding site" evidence="2">
    <location>
        <position position="338"/>
    </location>
    <ligand>
        <name>L-tryptophan</name>
        <dbReference type="ChEBI" id="CHEBI:57912"/>
    </ligand>
</feature>
<organism evidence="3 4">
    <name type="scientific">Aurantiacibacter luteus</name>
    <dbReference type="NCBI Taxonomy" id="1581420"/>
    <lineage>
        <taxon>Bacteria</taxon>
        <taxon>Pseudomonadati</taxon>
        <taxon>Pseudomonadota</taxon>
        <taxon>Alphaproteobacteria</taxon>
        <taxon>Sphingomonadales</taxon>
        <taxon>Erythrobacteraceae</taxon>
        <taxon>Aurantiacibacter</taxon>
    </lineage>
</organism>
<dbReference type="RefSeq" id="WP_047002356.1">
    <property type="nucleotide sequence ID" value="NZ_LBHB01000001.1"/>
</dbReference>
<keyword evidence="4" id="KW-1185">Reference proteome</keyword>
<feature type="binding site" evidence="2">
    <location>
        <position position="329"/>
    </location>
    <ligand>
        <name>FAD</name>
        <dbReference type="ChEBI" id="CHEBI:57692"/>
    </ligand>
</feature>
<dbReference type="InterPro" id="IPR036188">
    <property type="entry name" value="FAD/NAD-bd_sf"/>
</dbReference>
<feature type="binding site" evidence="2">
    <location>
        <position position="184"/>
    </location>
    <ligand>
        <name>FAD</name>
        <dbReference type="ChEBI" id="CHEBI:57692"/>
    </ligand>
</feature>
<dbReference type="PANTHER" id="PTHR43747">
    <property type="entry name" value="FAD-BINDING PROTEIN"/>
    <property type="match status" value="1"/>
</dbReference>
<sequence>MSEGKKPSIVVLGGGSAGWITACLLHHRWGGEVTVVESPEIGIIGVGEGSTPQLKALFDHLGIAEAEWMAACDATFKLGIRFTGWSERPGFGSYFHPFPGPVDLHTEPGFTHNAMLARRGFDVPALPDDWFLAARLASEGKGPHPSASFPFAPSYGYHFDAYKLGAFLRDWARPRGVVHREAKVAEVELTDGGDVAALVCEGGERIAGDLFVDCSGFRALIAEGALGAKFLPFDSNLFADRAVVMPTERDAHYLPQTEAVAMKAGWRWRIPLTTRVGNGYVYASRYLADEEAEAELRAATGSTGEARFLRMKVGRLEDSWTRNCLAAGLAQGFIEPLEATALHIVIATALEFAEAFEEGGFSARHRDRFNRQIAARYESVRDYIVAHYRMNQRTDTAFWRDNAANQALSNNLRAMVTAWFTHGDMAEVNASTYAEPAYAAMSWHALFAGYGTFPPAARMQPPPPGVAVADVEAARAMLAACAENFAPL</sequence>
<dbReference type="OrthoDB" id="462203at2"/>
<feature type="binding site" evidence="2">
    <location>
        <position position="77"/>
    </location>
    <ligand>
        <name>7-chloro-L-tryptophan</name>
        <dbReference type="ChEBI" id="CHEBI:58713"/>
    </ligand>
</feature>
<dbReference type="PROSITE" id="PS51257">
    <property type="entry name" value="PROKAR_LIPOPROTEIN"/>
    <property type="match status" value="1"/>
</dbReference>
<evidence type="ECO:0000313" key="3">
    <source>
        <dbReference type="EMBL" id="KLE34955.1"/>
    </source>
</evidence>
<dbReference type="PIRSF" id="PIRSF011396">
    <property type="entry name" value="Trp_halogenase"/>
    <property type="match status" value="1"/>
</dbReference>
<dbReference type="InterPro" id="IPR006905">
    <property type="entry name" value="Flavin_halogenase"/>
</dbReference>
<dbReference type="GO" id="GO:0004497">
    <property type="term" value="F:monooxygenase activity"/>
    <property type="evidence" value="ECO:0007669"/>
    <property type="project" value="InterPro"/>
</dbReference>
<keyword evidence="2" id="KW-0285">Flavoprotein</keyword>
<dbReference type="InterPro" id="IPR033856">
    <property type="entry name" value="Trp_halogen"/>
</dbReference>
<dbReference type="PATRIC" id="fig|1581420.6.peg.21"/>
<keyword evidence="2" id="KW-0274">FAD</keyword>
<dbReference type="STRING" id="1581420.AAW00_00105"/>
<evidence type="ECO:0000313" key="4">
    <source>
        <dbReference type="Proteomes" id="UP000053464"/>
    </source>
</evidence>
<proteinExistence type="predicted"/>
<feature type="binding site" evidence="2">
    <location>
        <begin position="14"/>
        <end position="17"/>
    </location>
    <ligand>
        <name>FAD</name>
        <dbReference type="ChEBI" id="CHEBI:57692"/>
    </ligand>
</feature>
<evidence type="ECO:0000256" key="1">
    <source>
        <dbReference type="PIRSR" id="PIRSR011396-1"/>
    </source>
</evidence>
<dbReference type="InterPro" id="IPR050816">
    <property type="entry name" value="Flavin-dep_Halogenase_NPB"/>
</dbReference>
<dbReference type="EMBL" id="LBHB01000001">
    <property type="protein sequence ID" value="KLE34955.1"/>
    <property type="molecule type" value="Genomic_DNA"/>
</dbReference>
<dbReference type="Proteomes" id="UP000053464">
    <property type="component" value="Unassembled WGS sequence"/>
</dbReference>
<protein>
    <submittedName>
        <fullName evidence="3">Tryptophan halogenase</fullName>
    </submittedName>
</protein>
<name>A0A0G9MW67_9SPHN</name>
<dbReference type="GO" id="GO:0000166">
    <property type="term" value="F:nucleotide binding"/>
    <property type="evidence" value="ECO:0007669"/>
    <property type="project" value="UniProtKB-KW"/>
</dbReference>
<comment type="caution">
    <text evidence="3">The sequence shown here is derived from an EMBL/GenBank/DDBJ whole genome shotgun (WGS) entry which is preliminary data.</text>
</comment>
<feature type="active site" evidence="1">
    <location>
        <position position="77"/>
    </location>
</feature>
<keyword evidence="2" id="KW-0547">Nucleotide-binding</keyword>
<dbReference type="SUPFAM" id="SSF51905">
    <property type="entry name" value="FAD/NAD(P)-binding domain"/>
    <property type="match status" value="1"/>
</dbReference>
<accession>A0A0G9MW67</accession>
<gene>
    <name evidence="3" type="ORF">AAW00_00105</name>
</gene>
<reference evidence="3 4" key="1">
    <citation type="submission" date="2015-04" db="EMBL/GenBank/DDBJ databases">
        <title>The draft genome sequence of Erythrobacter luteus KA37.</title>
        <authorList>
            <person name="Zhuang L."/>
            <person name="Liu Y."/>
            <person name="Shao Z."/>
        </authorList>
    </citation>
    <scope>NUCLEOTIDE SEQUENCE [LARGE SCALE GENOMIC DNA]</scope>
    <source>
        <strain evidence="3 4">KA37</strain>
    </source>
</reference>
<dbReference type="Pfam" id="PF04820">
    <property type="entry name" value="Trp_halogenase"/>
    <property type="match status" value="1"/>
</dbReference>
<dbReference type="PANTHER" id="PTHR43747:SF4">
    <property type="entry name" value="FLAVIN-DEPENDENT TRYPTOPHAN HALOGENASE"/>
    <property type="match status" value="1"/>
</dbReference>